<accession>A0A7G5CC22</accession>
<dbReference type="EMBL" id="CP050530">
    <property type="protein sequence ID" value="QMV46756.1"/>
    <property type="molecule type" value="Genomic_DNA"/>
</dbReference>
<proteinExistence type="predicted"/>
<gene>
    <name evidence="2" type="ORF">HC356_01160</name>
</gene>
<evidence type="ECO:0000313" key="2">
    <source>
        <dbReference type="EMBL" id="QMV46756.1"/>
    </source>
</evidence>
<sequence length="159" mass="18465">MSKQLNLWKQETGEESFRKFITSILDGKEKDGEKRLQAHATTIYRNYEQSHNQKHFRENKFASGAVVIASCALILLSRYFDLREKVQRPLEYMALASIVIFGVGFLYSLYQENEYKVSDKRGTYESDYEKHQMLPEVQTIMDELKAETCSNENSKSTVG</sequence>
<protein>
    <submittedName>
        <fullName evidence="2">Uncharacterized protein</fullName>
    </submittedName>
</protein>
<reference evidence="2 3" key="1">
    <citation type="journal article" date="2020" name="Mol. Biol. Evol.">
        <title>Life and death of selfish genes: comparative genomics reveals the dynamic evolution of cytoplasmic incompatibility.</title>
        <authorList>
            <person name="Martinez J."/>
            <person name="Klasson L."/>
            <person name="Welch J."/>
            <person name="Jiggins F.M."/>
        </authorList>
    </citation>
    <scope>NUCLEOTIDE SEQUENCE [LARGE SCALE GENOMIC DNA]</scope>
    <source>
        <strain evidence="2">WNik</strain>
    </source>
</reference>
<feature type="transmembrane region" description="Helical" evidence="1">
    <location>
        <begin position="61"/>
        <end position="80"/>
    </location>
</feature>
<organism evidence="2 3">
    <name type="scientific">Wolbachia pipientis</name>
    <dbReference type="NCBI Taxonomy" id="955"/>
    <lineage>
        <taxon>Bacteria</taxon>
        <taxon>Pseudomonadati</taxon>
        <taxon>Pseudomonadota</taxon>
        <taxon>Alphaproteobacteria</taxon>
        <taxon>Rickettsiales</taxon>
        <taxon>Anaplasmataceae</taxon>
        <taxon>Wolbachieae</taxon>
        <taxon>Wolbachia</taxon>
    </lineage>
</organism>
<dbReference type="Proteomes" id="UP000515596">
    <property type="component" value="Chromosome"/>
</dbReference>
<keyword evidence="1" id="KW-0472">Membrane</keyword>
<keyword evidence="1" id="KW-1133">Transmembrane helix</keyword>
<evidence type="ECO:0000313" key="3">
    <source>
        <dbReference type="Proteomes" id="UP000515596"/>
    </source>
</evidence>
<dbReference type="RefSeq" id="WP_182183668.1">
    <property type="nucleotide sequence ID" value="NZ_CP050530.1"/>
</dbReference>
<feature type="transmembrane region" description="Helical" evidence="1">
    <location>
        <begin position="92"/>
        <end position="110"/>
    </location>
</feature>
<evidence type="ECO:0000256" key="1">
    <source>
        <dbReference type="SAM" id="Phobius"/>
    </source>
</evidence>
<keyword evidence="1" id="KW-0812">Transmembrane</keyword>
<dbReference type="AlphaFoldDB" id="A0A7G5CC22"/>
<name>A0A7G5CC22_WOLPI</name>